<reference evidence="5 6" key="1">
    <citation type="submission" date="2023-09" db="EMBL/GenBank/DDBJ databases">
        <title>Nesidiocoris tenuis whole genome shotgun sequence.</title>
        <authorList>
            <person name="Shibata T."/>
            <person name="Shimoda M."/>
            <person name="Kobayashi T."/>
            <person name="Uehara T."/>
        </authorList>
    </citation>
    <scope>NUCLEOTIDE SEQUENCE [LARGE SCALE GENOMIC DNA]</scope>
    <source>
        <strain evidence="5 6">Japan</strain>
    </source>
</reference>
<accession>A0ABN7BH82</accession>
<dbReference type="InterPro" id="IPR001584">
    <property type="entry name" value="Integrase_cat-core"/>
</dbReference>
<dbReference type="PROSITE" id="PS50878">
    <property type="entry name" value="RT_POL"/>
    <property type="match status" value="1"/>
</dbReference>
<feature type="domain" description="Reverse transcriptase" evidence="3">
    <location>
        <begin position="1"/>
        <end position="153"/>
    </location>
</feature>
<dbReference type="Pfam" id="PF17921">
    <property type="entry name" value="Integrase_H2C2"/>
    <property type="match status" value="1"/>
</dbReference>
<dbReference type="InterPro" id="IPR050951">
    <property type="entry name" value="Retrovirus_Pol_polyprotein"/>
</dbReference>
<dbReference type="InterPro" id="IPR041577">
    <property type="entry name" value="RT_RNaseH_2"/>
</dbReference>
<evidence type="ECO:0000256" key="2">
    <source>
        <dbReference type="ARBA" id="ARBA00023268"/>
    </source>
</evidence>
<proteinExistence type="predicted"/>
<evidence type="ECO:0000256" key="1">
    <source>
        <dbReference type="ARBA" id="ARBA00012493"/>
    </source>
</evidence>
<gene>
    <name evidence="5" type="ORF">NTJ_16006</name>
</gene>
<dbReference type="SUPFAM" id="SSF56672">
    <property type="entry name" value="DNA/RNA polymerases"/>
    <property type="match status" value="1"/>
</dbReference>
<dbReference type="Gene3D" id="3.30.420.10">
    <property type="entry name" value="Ribonuclease H-like superfamily/Ribonuclease H"/>
    <property type="match status" value="1"/>
</dbReference>
<dbReference type="Pfam" id="PF17919">
    <property type="entry name" value="RT_RNaseH_2"/>
    <property type="match status" value="1"/>
</dbReference>
<evidence type="ECO:0000313" key="5">
    <source>
        <dbReference type="EMBL" id="BET03188.1"/>
    </source>
</evidence>
<feature type="domain" description="Integrase catalytic" evidence="4">
    <location>
        <begin position="495"/>
        <end position="656"/>
    </location>
</feature>
<dbReference type="Gene3D" id="1.10.340.70">
    <property type="match status" value="1"/>
</dbReference>
<dbReference type="EC" id="2.7.7.49" evidence="1"/>
<evidence type="ECO:0000259" key="3">
    <source>
        <dbReference type="PROSITE" id="PS50878"/>
    </source>
</evidence>
<dbReference type="CDD" id="cd01647">
    <property type="entry name" value="RT_LTR"/>
    <property type="match status" value="1"/>
</dbReference>
<dbReference type="InterPro" id="IPR043128">
    <property type="entry name" value="Rev_trsase/Diguanyl_cyclase"/>
</dbReference>
<dbReference type="Gene3D" id="3.30.70.270">
    <property type="match status" value="2"/>
</dbReference>
<dbReference type="InterPro" id="IPR000477">
    <property type="entry name" value="RT_dom"/>
</dbReference>
<dbReference type="Proteomes" id="UP001307889">
    <property type="component" value="Chromosome 15"/>
</dbReference>
<keyword evidence="2" id="KW-0511">Multifunctional enzyme</keyword>
<dbReference type="InterPro" id="IPR043502">
    <property type="entry name" value="DNA/RNA_pol_sf"/>
</dbReference>
<keyword evidence="6" id="KW-1185">Reference proteome</keyword>
<dbReference type="CDD" id="cd09274">
    <property type="entry name" value="RNase_HI_RT_Ty3"/>
    <property type="match status" value="1"/>
</dbReference>
<dbReference type="Gene3D" id="3.10.20.370">
    <property type="match status" value="1"/>
</dbReference>
<dbReference type="PANTHER" id="PTHR37984:SF5">
    <property type="entry name" value="PROTEIN NYNRIN-LIKE"/>
    <property type="match status" value="1"/>
</dbReference>
<organism evidence="5 6">
    <name type="scientific">Nesidiocoris tenuis</name>
    <dbReference type="NCBI Taxonomy" id="355587"/>
    <lineage>
        <taxon>Eukaryota</taxon>
        <taxon>Metazoa</taxon>
        <taxon>Ecdysozoa</taxon>
        <taxon>Arthropoda</taxon>
        <taxon>Hexapoda</taxon>
        <taxon>Insecta</taxon>
        <taxon>Pterygota</taxon>
        <taxon>Neoptera</taxon>
        <taxon>Paraneoptera</taxon>
        <taxon>Hemiptera</taxon>
        <taxon>Heteroptera</taxon>
        <taxon>Panheteroptera</taxon>
        <taxon>Cimicomorpha</taxon>
        <taxon>Miridae</taxon>
        <taxon>Dicyphina</taxon>
        <taxon>Nesidiocoris</taxon>
    </lineage>
</organism>
<dbReference type="SUPFAM" id="SSF53098">
    <property type="entry name" value="Ribonuclease H-like"/>
    <property type="match status" value="1"/>
</dbReference>
<dbReference type="InterPro" id="IPR041588">
    <property type="entry name" value="Integrase_H2C2"/>
</dbReference>
<dbReference type="PROSITE" id="PS50994">
    <property type="entry name" value="INTEGRASE"/>
    <property type="match status" value="1"/>
</dbReference>
<dbReference type="EMBL" id="AP028923">
    <property type="protein sequence ID" value="BET03188.1"/>
    <property type="molecule type" value="Genomic_DNA"/>
</dbReference>
<dbReference type="Gene3D" id="3.10.10.10">
    <property type="entry name" value="HIV Type 1 Reverse Transcriptase, subunit A, domain 1"/>
    <property type="match status" value="1"/>
</dbReference>
<name>A0ABN7BH82_9HEMI</name>
<evidence type="ECO:0000259" key="4">
    <source>
        <dbReference type="PROSITE" id="PS50994"/>
    </source>
</evidence>
<dbReference type="PANTHER" id="PTHR37984">
    <property type="entry name" value="PROTEIN CBG26694"/>
    <property type="match status" value="1"/>
</dbReference>
<dbReference type="Pfam" id="PF00078">
    <property type="entry name" value="RVT_1"/>
    <property type="match status" value="1"/>
</dbReference>
<sequence length="768" mass="87257">MCVDYRELNKLIIPETQPFPLIDEILVKTRGCSWFSALDINSAFWSIPIRAQDRHKSAFITQRGHYEWRSMPFGIKVAPAVFQNAISGIIKRNGLSEFTANYLDDLLIFSRTFDEHLVHIQRLITAVFEDGFRFNFKKCTFAASSIQYLGHILGPDTVQPLQDNLIAIKSFPTPSSRKNIRQFLGKVNFYRKFIPDSVSILEPFHNLLRKNIPFSWSNECQRSFDKIKDLLTSVPVLAIFDRTKPIFVYTDASGVGIGAVLKQTQSDGSEKPVAYFSKKLSDAQKRKKAIYIEGIAVREAIRYWRYWLIGRHFTVVTDHKPLEGLNLKARTDEELGDLANELLQFDFEILYRPGTSNHEADCLSRNPVLKPQSDSTGNEPILPTFNFLSLDEIKQLQRNVEVSSLDLTKQGIIYRTINGNPRILLDVQAGKHLINIVHAKYGHIGPKHVIAIISKNFTFPKMYTSIREFCSSCKICIMNKSRCPRRSARMGFLGPARAPFEIMSLDTVGGFGPYHSSLRYLHLLVDHFTRYAYILPSKGQSAKIMSRFIDSVQRENQIGILLTDQYGGLSSDEFTAYCSRSGIRHVFTAVDSAFSNGLNERLNQTLVNRIRCLIHDESTPPTKSWSAIANECVKQYNDSPHSVTKFAPSYLLTGRPVSIIPKTLSPPADLHEDRKTALENTLKYHMYNKHLYDKNKCDVNFAIGDSVYVDNGNKLNRNKLDNLRIGPFPISRVISNNVYEITVNHGPSGKRLYHASKLIRCPADVTIS</sequence>
<dbReference type="InterPro" id="IPR012337">
    <property type="entry name" value="RNaseH-like_sf"/>
</dbReference>
<dbReference type="InterPro" id="IPR036397">
    <property type="entry name" value="RNaseH_sf"/>
</dbReference>
<evidence type="ECO:0000313" key="6">
    <source>
        <dbReference type="Proteomes" id="UP001307889"/>
    </source>
</evidence>
<protein>
    <recommendedName>
        <fullName evidence="1">RNA-directed DNA polymerase</fullName>
        <ecNumber evidence="1">2.7.7.49</ecNumber>
    </recommendedName>
</protein>